<accession>A0A378W026</accession>
<dbReference type="AlphaFoldDB" id="A0A378W026"/>
<proteinExistence type="predicted"/>
<organism evidence="1">
    <name type="scientific">Neisseria gonorrhoeae</name>
    <dbReference type="NCBI Taxonomy" id="485"/>
    <lineage>
        <taxon>Bacteria</taxon>
        <taxon>Pseudomonadati</taxon>
        <taxon>Pseudomonadota</taxon>
        <taxon>Betaproteobacteria</taxon>
        <taxon>Neisseriales</taxon>
        <taxon>Neisseriaceae</taxon>
        <taxon>Neisseria</taxon>
    </lineage>
</organism>
<gene>
    <name evidence="1" type="ORF">NCTC11421_02795</name>
</gene>
<protein>
    <submittedName>
        <fullName evidence="1">Uncharacterized protein</fullName>
    </submittedName>
</protein>
<evidence type="ECO:0000313" key="1">
    <source>
        <dbReference type="EMBL" id="SUA24791.1"/>
    </source>
</evidence>
<dbReference type="EMBL" id="UGRI01000001">
    <property type="protein sequence ID" value="SUA24791.1"/>
    <property type="molecule type" value="Genomic_DNA"/>
</dbReference>
<name>A0A378W026_NEIGO</name>
<sequence length="123" mass="13436">MCVSSVRFCTEPKREGFRRRCRFGRSIRTILFNGVQGEFGQLEQQQPFGAAADNLAAEFRTDGAARAGYHDGFAFGVGIHEAVVGCDGIAPEQVGHRDFLSVPMLIFPSIRSFIPGMVNTSHG</sequence>
<reference evidence="1" key="1">
    <citation type="submission" date="2018-06" db="EMBL/GenBank/DDBJ databases">
        <authorList>
            <consortium name="Pathogen Informatics"/>
            <person name="Doyle S."/>
        </authorList>
    </citation>
    <scope>NUCLEOTIDE SEQUENCE [LARGE SCALE GENOMIC DNA]</scope>
    <source>
        <strain evidence="1">NCTC11421</strain>
    </source>
</reference>